<evidence type="ECO:0008006" key="4">
    <source>
        <dbReference type="Google" id="ProtNLM"/>
    </source>
</evidence>
<evidence type="ECO:0000256" key="1">
    <source>
        <dbReference type="SAM" id="Phobius"/>
    </source>
</evidence>
<dbReference type="Proteomes" id="UP001249760">
    <property type="component" value="Unassembled WGS sequence"/>
</dbReference>
<keyword evidence="1" id="KW-0472">Membrane</keyword>
<accession>A0ABU3JJL3</accession>
<keyword evidence="1" id="KW-0812">Transmembrane</keyword>
<gene>
    <name evidence="2" type="ORF">QNO04_01620</name>
</gene>
<sequence>MIRHRYQSMWWARLAVAVVASAIIVALIGSWLDLPGVPTDVTESAESEHVRILEEASVASPGNDWEDSYALLSVASDGGSLAHIEMALQSAGWSTHRGGVDPLLLSGDMPAGHPKYGVTVIDYAAFECLDRPKVCEEFKEAARGHGKNLFVATFMPYV</sequence>
<name>A0ABU3JJL3_9ACTN</name>
<dbReference type="RefSeq" id="WP_394308586.1">
    <property type="nucleotide sequence ID" value="NZ_JASKMA010000001.1"/>
</dbReference>
<organism evidence="2 3">
    <name type="scientific">Streptomyces lusitanus</name>
    <dbReference type="NCBI Taxonomy" id="68232"/>
    <lineage>
        <taxon>Bacteria</taxon>
        <taxon>Bacillati</taxon>
        <taxon>Actinomycetota</taxon>
        <taxon>Actinomycetes</taxon>
        <taxon>Kitasatosporales</taxon>
        <taxon>Streptomycetaceae</taxon>
        <taxon>Streptomyces</taxon>
    </lineage>
</organism>
<evidence type="ECO:0000313" key="2">
    <source>
        <dbReference type="EMBL" id="MDT6982136.1"/>
    </source>
</evidence>
<comment type="caution">
    <text evidence="2">The sequence shown here is derived from an EMBL/GenBank/DDBJ whole genome shotgun (WGS) entry which is preliminary data.</text>
</comment>
<feature type="transmembrane region" description="Helical" evidence="1">
    <location>
        <begin position="12"/>
        <end position="32"/>
    </location>
</feature>
<reference evidence="2 3" key="1">
    <citation type="submission" date="2023-05" db="EMBL/GenBank/DDBJ databases">
        <title>Streptomyces fuscus sp. nov., a brown-black pigment producing actinomyces isolated from dry sand of Sea duck farm.</title>
        <authorList>
            <person name="Xie J."/>
            <person name="Shen N."/>
        </authorList>
    </citation>
    <scope>NUCLEOTIDE SEQUENCE [LARGE SCALE GENOMIC DNA]</scope>
    <source>
        <strain evidence="2 3">CGMCC 4.1745</strain>
    </source>
</reference>
<protein>
    <recommendedName>
        <fullName evidence="4">Secreted protein</fullName>
    </recommendedName>
</protein>
<evidence type="ECO:0000313" key="3">
    <source>
        <dbReference type="Proteomes" id="UP001249760"/>
    </source>
</evidence>
<proteinExistence type="predicted"/>
<dbReference type="EMBL" id="JASKMA010000001">
    <property type="protein sequence ID" value="MDT6982136.1"/>
    <property type="molecule type" value="Genomic_DNA"/>
</dbReference>
<keyword evidence="1" id="KW-1133">Transmembrane helix</keyword>
<keyword evidence="3" id="KW-1185">Reference proteome</keyword>